<dbReference type="InterPro" id="IPR031347">
    <property type="entry name" value="AmpE"/>
</dbReference>
<comment type="caution">
    <text evidence="2">The sequence shown here is derived from an EMBL/GenBank/DDBJ whole genome shotgun (WGS) entry which is preliminary data.</text>
</comment>
<proteinExistence type="predicted"/>
<evidence type="ECO:0000313" key="2">
    <source>
        <dbReference type="EMBL" id="MCP3427990.1"/>
    </source>
</evidence>
<dbReference type="PANTHER" id="PTHR38684">
    <property type="entry name" value="PROTEIN AMPE"/>
    <property type="match status" value="1"/>
</dbReference>
<sequence length="274" mass="31175">MVLIYVLLALTAERLIDKPGYCHTDFYYGRYMGWIQTKKWLGSETQTWQLLLICLIPAFILWLFLSSVQIGLVHFGVTLFVLFVSIGCAELRASFKCYLSAAERHDLQACDMYTRELGLPSYDARTFGQHLIWLNYQRYAAPVIIFVVLGLPGVVAYSMLRIVNHYAQENNFGYQHVLSKIILIVDWLPIRITAFGFLIVGHFSRALPVWLGLLFDKHTKAKDVLAQVAIAAEDVPVAQEEPAQEAITLVRLAKRNIMFLLALIAVFTLTGFLR</sequence>
<keyword evidence="3" id="KW-1185">Reference proteome</keyword>
<feature type="transmembrane region" description="Helical" evidence="1">
    <location>
        <begin position="181"/>
        <end position="203"/>
    </location>
</feature>
<dbReference type="AlphaFoldDB" id="A0AA42BKR4"/>
<dbReference type="GO" id="GO:0046677">
    <property type="term" value="P:response to antibiotic"/>
    <property type="evidence" value="ECO:0007669"/>
    <property type="project" value="TreeGrafter"/>
</dbReference>
<reference evidence="2" key="1">
    <citation type="submission" date="2022-07" db="EMBL/GenBank/DDBJ databases">
        <title>Characterization of the Novel Bacterium Alteromonas immobilis LMIT006 and Alteromonas gregis LMIT007.</title>
        <authorList>
            <person name="Lin X."/>
        </authorList>
    </citation>
    <scope>NUCLEOTIDE SEQUENCE</scope>
    <source>
        <strain evidence="2">LMIT007</strain>
    </source>
</reference>
<name>A0AA42BKR4_9ALTE</name>
<dbReference type="Pfam" id="PF17113">
    <property type="entry name" value="AmpE"/>
    <property type="match status" value="1"/>
</dbReference>
<feature type="transmembrane region" description="Helical" evidence="1">
    <location>
        <begin position="47"/>
        <end position="65"/>
    </location>
</feature>
<protein>
    <submittedName>
        <fullName evidence="2">Regulatory signaling modulator protein AmpE</fullName>
    </submittedName>
</protein>
<dbReference type="GO" id="GO:0005886">
    <property type="term" value="C:plasma membrane"/>
    <property type="evidence" value="ECO:0007669"/>
    <property type="project" value="TreeGrafter"/>
</dbReference>
<feature type="transmembrane region" description="Helical" evidence="1">
    <location>
        <begin position="257"/>
        <end position="273"/>
    </location>
</feature>
<dbReference type="EMBL" id="JANATA010000003">
    <property type="protein sequence ID" value="MCP3427990.1"/>
    <property type="molecule type" value="Genomic_DNA"/>
</dbReference>
<feature type="transmembrane region" description="Helical" evidence="1">
    <location>
        <begin position="139"/>
        <end position="160"/>
    </location>
</feature>
<keyword evidence="1" id="KW-0812">Transmembrane</keyword>
<dbReference type="RefSeq" id="WP_254098888.1">
    <property type="nucleotide sequence ID" value="NZ_JANATA010000003.1"/>
</dbReference>
<accession>A0AA42BKR4</accession>
<evidence type="ECO:0000313" key="3">
    <source>
        <dbReference type="Proteomes" id="UP001165413"/>
    </source>
</evidence>
<feature type="transmembrane region" description="Helical" evidence="1">
    <location>
        <begin position="72"/>
        <end position="95"/>
    </location>
</feature>
<dbReference type="InterPro" id="IPR052966">
    <property type="entry name" value="Beta-lactamase_Reg"/>
</dbReference>
<dbReference type="Proteomes" id="UP001165413">
    <property type="component" value="Unassembled WGS sequence"/>
</dbReference>
<keyword evidence="1" id="KW-1133">Transmembrane helix</keyword>
<organism evidence="2 3">
    <name type="scientific">Opacimonas viscosa</name>
    <dbReference type="NCBI Taxonomy" id="2961944"/>
    <lineage>
        <taxon>Bacteria</taxon>
        <taxon>Pseudomonadati</taxon>
        <taxon>Pseudomonadota</taxon>
        <taxon>Gammaproteobacteria</taxon>
        <taxon>Alteromonadales</taxon>
        <taxon>Alteromonadaceae</taxon>
        <taxon>Opacimonas</taxon>
    </lineage>
</organism>
<dbReference type="PANTHER" id="PTHR38684:SF1">
    <property type="entry name" value="PROTEIN AMPE"/>
    <property type="match status" value="1"/>
</dbReference>
<keyword evidence="1" id="KW-0472">Membrane</keyword>
<evidence type="ECO:0000256" key="1">
    <source>
        <dbReference type="SAM" id="Phobius"/>
    </source>
</evidence>
<gene>
    <name evidence="2" type="primary">ampE</name>
    <name evidence="2" type="ORF">NLF92_03400</name>
</gene>